<dbReference type="AlphaFoldDB" id="A0A1E5SYA1"/>
<name>A0A1E5SYA1_9BACT</name>
<dbReference type="GO" id="GO:0050897">
    <property type="term" value="F:cobalt ion binding"/>
    <property type="evidence" value="ECO:0007669"/>
    <property type="project" value="TreeGrafter"/>
</dbReference>
<comment type="function">
    <text evidence="11">Mediates influx of magnesium ions. Alternates between open and closed states. Activated by low cytoplasmic Mg(2+) levels. Inactive when cytoplasmic Mg(2+) levels are high.</text>
</comment>
<evidence type="ECO:0000256" key="5">
    <source>
        <dbReference type="ARBA" id="ARBA00022692"/>
    </source>
</evidence>
<dbReference type="Gene3D" id="1.20.58.340">
    <property type="entry name" value="Magnesium transport protein CorA, transmembrane region"/>
    <property type="match status" value="2"/>
</dbReference>
<evidence type="ECO:0000256" key="10">
    <source>
        <dbReference type="ARBA" id="ARBA00034269"/>
    </source>
</evidence>
<dbReference type="InterPro" id="IPR045863">
    <property type="entry name" value="CorA_TM1_TM2"/>
</dbReference>
<dbReference type="InterPro" id="IPR004488">
    <property type="entry name" value="Mg/Co-transport_prot_CorA"/>
</dbReference>
<dbReference type="GO" id="GO:0015095">
    <property type="term" value="F:magnesium ion transmembrane transporter activity"/>
    <property type="evidence" value="ECO:0007669"/>
    <property type="project" value="UniProtKB-UniRule"/>
</dbReference>
<comment type="similarity">
    <text evidence="2 12">Belongs to the CorA metal ion transporter (MIT) (TC 1.A.35) family.</text>
</comment>
<evidence type="ECO:0000256" key="8">
    <source>
        <dbReference type="ARBA" id="ARBA00023065"/>
    </source>
</evidence>
<keyword evidence="5 12" id="KW-0812">Transmembrane</keyword>
<dbReference type="Gene3D" id="3.30.460.20">
    <property type="entry name" value="CorA soluble domain-like"/>
    <property type="match status" value="1"/>
</dbReference>
<dbReference type="CDD" id="cd12828">
    <property type="entry name" value="TmCorA-like_1"/>
    <property type="match status" value="1"/>
</dbReference>
<accession>A0A1E5SYA1</accession>
<protein>
    <recommendedName>
        <fullName evidence="12">Magnesium transport protein CorA</fullName>
    </recommendedName>
</protein>
<dbReference type="GO" id="GO:0005886">
    <property type="term" value="C:plasma membrane"/>
    <property type="evidence" value="ECO:0007669"/>
    <property type="project" value="UniProtKB-SubCell"/>
</dbReference>
<keyword evidence="4 12" id="KW-1003">Cell membrane</keyword>
<dbReference type="EMBL" id="MDGQ01000005">
    <property type="protein sequence ID" value="OEK04091.1"/>
    <property type="molecule type" value="Genomic_DNA"/>
</dbReference>
<sequence length="337" mass="39083">MPGSLIYTGDQHIDEVKLELIQFNESEFDQSTITPSALSEVVKPDKIAWLNVVGLHDTEVIKLIGEEFNIHNLVLEDVLDVNQRPIFDEHEDHYLFATKMLRNTSGKVIKEQLSIVVGDCIIITFQEKEGDIFDGVRNRLKKSKGRIRTRKSDYLGYALLDVVIDHYLAIIEIYGEVVNEQEILLLDEVNKEILTDINLVKKEVNLLRRYVRPLKDAIIALNKSDSDLIEKKTRPFLKDLLEHTTYVAESIEVYRETINDNLNTYHTHMTNKLNDVLKVLTVFSVIFIPLTFLAGIYGMNFEFIPELSYRYAYPIFWAVIVTVAVGMILYFKRKRWL</sequence>
<dbReference type="PANTHER" id="PTHR46494:SF1">
    <property type="entry name" value="CORA FAMILY METAL ION TRANSPORTER (EUROFUNG)"/>
    <property type="match status" value="1"/>
</dbReference>
<evidence type="ECO:0000256" key="4">
    <source>
        <dbReference type="ARBA" id="ARBA00022475"/>
    </source>
</evidence>
<dbReference type="NCBIfam" id="TIGR00383">
    <property type="entry name" value="corA"/>
    <property type="match status" value="1"/>
</dbReference>
<proteinExistence type="inferred from homology"/>
<evidence type="ECO:0000256" key="3">
    <source>
        <dbReference type="ARBA" id="ARBA00022448"/>
    </source>
</evidence>
<evidence type="ECO:0000313" key="14">
    <source>
        <dbReference type="Proteomes" id="UP000095552"/>
    </source>
</evidence>
<evidence type="ECO:0000256" key="7">
    <source>
        <dbReference type="ARBA" id="ARBA00022989"/>
    </source>
</evidence>
<evidence type="ECO:0000256" key="12">
    <source>
        <dbReference type="RuleBase" id="RU362010"/>
    </source>
</evidence>
<keyword evidence="8 12" id="KW-0406">Ion transport</keyword>
<dbReference type="GO" id="GO:0000287">
    <property type="term" value="F:magnesium ion binding"/>
    <property type="evidence" value="ECO:0007669"/>
    <property type="project" value="TreeGrafter"/>
</dbReference>
<comment type="subcellular location">
    <subcellularLocation>
        <location evidence="1">Cell membrane</location>
        <topology evidence="1">Multi-pass membrane protein</topology>
    </subcellularLocation>
    <subcellularLocation>
        <location evidence="12">Membrane</location>
        <topology evidence="12">Multi-pass membrane protein</topology>
    </subcellularLocation>
</comment>
<evidence type="ECO:0000256" key="11">
    <source>
        <dbReference type="ARBA" id="ARBA00045497"/>
    </source>
</evidence>
<keyword evidence="9 12" id="KW-0472">Membrane</keyword>
<gene>
    <name evidence="12" type="primary">corA</name>
    <name evidence="13" type="ORF">BFP71_11415</name>
</gene>
<dbReference type="SUPFAM" id="SSF144083">
    <property type="entry name" value="Magnesium transport protein CorA, transmembrane region"/>
    <property type="match status" value="1"/>
</dbReference>
<reference evidence="13 14" key="1">
    <citation type="submission" date="2016-08" db="EMBL/GenBank/DDBJ databases">
        <title>Draft genome of Fabibacter sp. strain SK-8.</title>
        <authorList>
            <person name="Wong S.-K."/>
            <person name="Hamasaki K."/>
            <person name="Yoshizawa S."/>
        </authorList>
    </citation>
    <scope>NUCLEOTIDE SEQUENCE [LARGE SCALE GENOMIC DNA]</scope>
    <source>
        <strain evidence="13 14">SK-8</strain>
    </source>
</reference>
<organism evidence="13 14">
    <name type="scientific">Roseivirga misakiensis</name>
    <dbReference type="NCBI Taxonomy" id="1563681"/>
    <lineage>
        <taxon>Bacteria</taxon>
        <taxon>Pseudomonadati</taxon>
        <taxon>Bacteroidota</taxon>
        <taxon>Cytophagia</taxon>
        <taxon>Cytophagales</taxon>
        <taxon>Roseivirgaceae</taxon>
        <taxon>Roseivirga</taxon>
    </lineage>
</organism>
<comment type="catalytic activity">
    <reaction evidence="10">
        <text>Mg(2+)(in) = Mg(2+)(out)</text>
        <dbReference type="Rhea" id="RHEA:29827"/>
        <dbReference type="ChEBI" id="CHEBI:18420"/>
    </reaction>
</comment>
<evidence type="ECO:0000256" key="9">
    <source>
        <dbReference type="ARBA" id="ARBA00023136"/>
    </source>
</evidence>
<feature type="transmembrane region" description="Helical" evidence="12">
    <location>
        <begin position="311"/>
        <end position="331"/>
    </location>
</feature>
<dbReference type="SUPFAM" id="SSF143865">
    <property type="entry name" value="CorA soluble domain-like"/>
    <property type="match status" value="1"/>
</dbReference>
<evidence type="ECO:0000256" key="1">
    <source>
        <dbReference type="ARBA" id="ARBA00004651"/>
    </source>
</evidence>
<dbReference type="Proteomes" id="UP000095552">
    <property type="component" value="Unassembled WGS sequence"/>
</dbReference>
<keyword evidence="14" id="KW-1185">Reference proteome</keyword>
<keyword evidence="6 12" id="KW-0460">Magnesium</keyword>
<evidence type="ECO:0000313" key="13">
    <source>
        <dbReference type="EMBL" id="OEK04091.1"/>
    </source>
</evidence>
<dbReference type="FunFam" id="1.20.58.340:FF:000004">
    <property type="entry name" value="Magnesium transport protein CorA"/>
    <property type="match status" value="1"/>
</dbReference>
<dbReference type="GO" id="GO:0015087">
    <property type="term" value="F:cobalt ion transmembrane transporter activity"/>
    <property type="evidence" value="ECO:0007669"/>
    <property type="project" value="UniProtKB-UniRule"/>
</dbReference>
<dbReference type="STRING" id="1563681.BFP71_11415"/>
<dbReference type="InterPro" id="IPR045861">
    <property type="entry name" value="CorA_cytoplasmic_dom"/>
</dbReference>
<evidence type="ECO:0000256" key="2">
    <source>
        <dbReference type="ARBA" id="ARBA00009765"/>
    </source>
</evidence>
<keyword evidence="7 12" id="KW-1133">Transmembrane helix</keyword>
<dbReference type="PANTHER" id="PTHR46494">
    <property type="entry name" value="CORA FAMILY METAL ION TRANSPORTER (EUROFUNG)"/>
    <property type="match status" value="1"/>
</dbReference>
<dbReference type="InterPro" id="IPR002523">
    <property type="entry name" value="MgTranspt_CorA/ZnTranspt_ZntB"/>
</dbReference>
<comment type="caution">
    <text evidence="13">The sequence shown here is derived from an EMBL/GenBank/DDBJ whole genome shotgun (WGS) entry which is preliminary data.</text>
</comment>
<dbReference type="Pfam" id="PF01544">
    <property type="entry name" value="CorA"/>
    <property type="match status" value="1"/>
</dbReference>
<keyword evidence="3 12" id="KW-0813">Transport</keyword>
<feature type="transmembrane region" description="Helical" evidence="12">
    <location>
        <begin position="279"/>
        <end position="299"/>
    </location>
</feature>
<evidence type="ECO:0000256" key="6">
    <source>
        <dbReference type="ARBA" id="ARBA00022842"/>
    </source>
</evidence>